<proteinExistence type="predicted"/>
<evidence type="ECO:0000256" key="1">
    <source>
        <dbReference type="SAM" id="MobiDB-lite"/>
    </source>
</evidence>
<accession>A0A9P5TG34</accession>
<dbReference type="EMBL" id="JADNYJ010000237">
    <property type="protein sequence ID" value="KAF8873418.1"/>
    <property type="molecule type" value="Genomic_DNA"/>
</dbReference>
<evidence type="ECO:0000313" key="2">
    <source>
        <dbReference type="EMBL" id="KAF8873418.1"/>
    </source>
</evidence>
<dbReference type="Proteomes" id="UP000724874">
    <property type="component" value="Unassembled WGS sequence"/>
</dbReference>
<comment type="caution">
    <text evidence="2">The sequence shown here is derived from an EMBL/GenBank/DDBJ whole genome shotgun (WGS) entry which is preliminary data.</text>
</comment>
<feature type="region of interest" description="Disordered" evidence="1">
    <location>
        <begin position="1"/>
        <end position="29"/>
    </location>
</feature>
<evidence type="ECO:0000313" key="3">
    <source>
        <dbReference type="Proteomes" id="UP000724874"/>
    </source>
</evidence>
<feature type="compositionally biased region" description="Basic residues" evidence="1">
    <location>
        <begin position="16"/>
        <end position="29"/>
    </location>
</feature>
<gene>
    <name evidence="2" type="ORF">CPB84DRAFT_1753261</name>
</gene>
<organism evidence="2 3">
    <name type="scientific">Gymnopilus junonius</name>
    <name type="common">Spectacular rustgill mushroom</name>
    <name type="synonym">Gymnopilus spectabilis subsp. junonius</name>
    <dbReference type="NCBI Taxonomy" id="109634"/>
    <lineage>
        <taxon>Eukaryota</taxon>
        <taxon>Fungi</taxon>
        <taxon>Dikarya</taxon>
        <taxon>Basidiomycota</taxon>
        <taxon>Agaricomycotina</taxon>
        <taxon>Agaricomycetes</taxon>
        <taxon>Agaricomycetidae</taxon>
        <taxon>Agaricales</taxon>
        <taxon>Agaricineae</taxon>
        <taxon>Hymenogastraceae</taxon>
        <taxon>Gymnopilus</taxon>
    </lineage>
</organism>
<protein>
    <submittedName>
        <fullName evidence="2">Uncharacterized protein</fullName>
    </submittedName>
</protein>
<reference evidence="2" key="1">
    <citation type="submission" date="2020-11" db="EMBL/GenBank/DDBJ databases">
        <authorList>
            <consortium name="DOE Joint Genome Institute"/>
            <person name="Ahrendt S."/>
            <person name="Riley R."/>
            <person name="Andreopoulos W."/>
            <person name="LaButti K."/>
            <person name="Pangilinan J."/>
            <person name="Ruiz-duenas F.J."/>
            <person name="Barrasa J.M."/>
            <person name="Sanchez-Garcia M."/>
            <person name="Camarero S."/>
            <person name="Miyauchi S."/>
            <person name="Serrano A."/>
            <person name="Linde D."/>
            <person name="Babiker R."/>
            <person name="Drula E."/>
            <person name="Ayuso-Fernandez I."/>
            <person name="Pacheco R."/>
            <person name="Padilla G."/>
            <person name="Ferreira P."/>
            <person name="Barriuso J."/>
            <person name="Kellner H."/>
            <person name="Castanera R."/>
            <person name="Alfaro M."/>
            <person name="Ramirez L."/>
            <person name="Pisabarro A.G."/>
            <person name="Kuo A."/>
            <person name="Tritt A."/>
            <person name="Lipzen A."/>
            <person name="He G."/>
            <person name="Yan M."/>
            <person name="Ng V."/>
            <person name="Cullen D."/>
            <person name="Martin F."/>
            <person name="Rosso M.-N."/>
            <person name="Henrissat B."/>
            <person name="Hibbett D."/>
            <person name="Martinez A.T."/>
            <person name="Grigoriev I.V."/>
        </authorList>
    </citation>
    <scope>NUCLEOTIDE SEQUENCE</scope>
    <source>
        <strain evidence="2">AH 44721</strain>
    </source>
</reference>
<dbReference type="AlphaFoldDB" id="A0A9P5TG34"/>
<sequence length="498" mass="56414">MPPCTHKGQKNEGKGKGKGKGKGAHGNKRVKLKVNEKLVDHNQSTLVFHQPIIKGSLTSKMVDKTSKPISKSAMDPMEYFSQLEGDISNKELPEFSPLNEEEINALVGSYKVKLYNTATCQLHTHEQGIYSNAEGTVRNNQLHTFEARGYMTPMPWSKGRMHVINMLSHISDSVFILFDQKKIPDLEHLDEVCSDPVNFVSLIEHLISSQTTIIVTCANMPWISPQLDYLYNYFSLYPDKITEVSKCDVPMTTPMTIANFLSHYQTENLSIQDHFIQCSDMPIFLEEMVPGSSVVIQAHSRLLTLWLFQPPTPELITTHLELLNTFRETEESQSTCMVIELLPVPHEIQVRSNLNHCEVANMLQAMMMQMAAALPHLKIHCLPIKMLVALARLILSPILYLPPKLEGQSRINPTAQHHFELHELQALGICHCIIESSNNTNIIVPTVLEVQGEIQINIEPDAQDYLFFQNTPDFPWSSLGKRVSIDTWNYFIFGKSKP</sequence>
<name>A0A9P5TG34_GYMJU</name>
<keyword evidence="3" id="KW-1185">Reference proteome</keyword>